<dbReference type="PANTHER" id="PTHR19375">
    <property type="entry name" value="HEAT SHOCK PROTEIN 70KDA"/>
    <property type="match status" value="1"/>
</dbReference>
<dbReference type="Gene3D" id="3.30.420.40">
    <property type="match status" value="2"/>
</dbReference>
<sequence length="974" mass="108457">MTAMLLLLLVLPVLTHADMTTTMTSVNDWGGRMQGHFRFQITEELNGWECFITFSSPITKITQWMGDEIEHSTDNTVHILVNRRHTGVKKIGDTLDITVQLEYSGTKPTGTAVLKNLGVDTFTVPPLPNRDGTKYNYDEVLEKSILFYAAQRSGKLPADNPIPWRNDSAVLDKGQNGEDLTGGWYDAGDNVKFGFPMSATVTILAWGLLEFKDAYFASEELGEMYDCIRWPLEWMLKCHTGKDELYVQVGDGGKDHAFWGRPEDMKMDRPAFKITATNPGSDIAAEYAAAMAVGSMVFKEKDQAFSAKLLTHAKQLYDFAKTYKGVYSTSVPEAAAYYRSVMYEDELSWGGAWLYRATNDSQYLDDAEKNYQTGAAWGQSWDDKNTGNMILLYNITKKDIYKQDLELTFKNWMPGGTGGDALPYTPKGLAFRLQWGSLRYASNMAFMALLAAEVGMHPTEYRKWAKSQIGYALGDTGRSFVVGFGVNPPSRPHHRGSSCPMIPGPCSDLNKQADAPNPHTLFGALVGGPGQNDQYTDDRNNYINNEVACDYNAGFQSAVADEKNLSHLSNLTGLRYVWSPAFLYINDECVQNVVLHGSTLNVGHLWSEKKVGGERNVLIFDLGGGTFDVSILTIEDGIFEVKSTSGDTHLGGEDFDNRMVNHFIQEFKRKHKKDISENKRAVRRLRTACERAKRTLSSSTQASVEIDSLFEGVDFYTSITRARFEELNADLFRGTMEPVEKALRDAKLDKAAVHEIVLVGGSTRIPKIQKLLQDFFNGKELNKSINPDEAVAYGAAVQAAILSGDKSEEVQDLLLLDVTPLSLGIETAGGVMTALIKRNTTIPTKQTQTFTTYSDNQPGVLIQVYEGERAMTKDNNLLGKFELTGIPPAPRGVPQIEVTFDIDANGILNVSAVDKSTGKENKITITNDKGRLSKEEIERMVNDAEKYRQKDEKQKDRITAKNSLESYSFNMKQR</sequence>
<protein>
    <recommendedName>
        <fullName evidence="11">Endoglucanase</fullName>
        <ecNumber evidence="11">3.2.1.4</ecNumber>
    </recommendedName>
</protein>
<comment type="similarity">
    <text evidence="3">Belongs to the heat shock protein 70 family.</text>
</comment>
<dbReference type="OrthoDB" id="10257085at2759"/>
<keyword evidence="8 9" id="KW-0624">Polysaccharide degradation</keyword>
<dbReference type="SUPFAM" id="SSF48208">
    <property type="entry name" value="Six-hairpin glycosidases"/>
    <property type="match status" value="1"/>
</dbReference>
<dbReference type="InterPro" id="IPR018221">
    <property type="entry name" value="Glyco_hydro_9_His_AS"/>
</dbReference>
<dbReference type="InterPro" id="IPR001701">
    <property type="entry name" value="Glyco_hydro_9"/>
</dbReference>
<accession>A0A8B6CM62</accession>
<dbReference type="FunFam" id="3.90.640.10:FF:000134">
    <property type="entry name" value="Heat shock cognate 71 kDa protein"/>
    <property type="match status" value="1"/>
</dbReference>
<dbReference type="GO" id="GO:0030246">
    <property type="term" value="F:carbohydrate binding"/>
    <property type="evidence" value="ECO:0007669"/>
    <property type="project" value="InterPro"/>
</dbReference>
<dbReference type="AlphaFoldDB" id="A0A8B6CM62"/>
<comment type="similarity">
    <text evidence="2 9 11">Belongs to the glycosyl hydrolase 9 (cellulase E) family.</text>
</comment>
<keyword evidence="15" id="KW-1185">Reference proteome</keyword>
<dbReference type="SUPFAM" id="SSF49384">
    <property type="entry name" value="Carbohydrate-binding domain"/>
    <property type="match status" value="1"/>
</dbReference>
<name>A0A8B6CM62_MYTGA</name>
<keyword evidence="5" id="KW-0067">ATP-binding</keyword>
<dbReference type="Gene3D" id="3.90.640.10">
    <property type="entry name" value="Actin, Chain A, domain 4"/>
    <property type="match status" value="1"/>
</dbReference>
<evidence type="ECO:0000313" key="15">
    <source>
        <dbReference type="Proteomes" id="UP000596742"/>
    </source>
</evidence>
<dbReference type="Proteomes" id="UP000596742">
    <property type="component" value="Unassembled WGS sequence"/>
</dbReference>
<evidence type="ECO:0000256" key="5">
    <source>
        <dbReference type="ARBA" id="ARBA00022840"/>
    </source>
</evidence>
<keyword evidence="6 11" id="KW-0136">Cellulose degradation</keyword>
<evidence type="ECO:0000256" key="8">
    <source>
        <dbReference type="ARBA" id="ARBA00023326"/>
    </source>
</evidence>
<keyword evidence="9 11" id="KW-0378">Hydrolase</keyword>
<evidence type="ECO:0000256" key="3">
    <source>
        <dbReference type="ARBA" id="ARBA00007381"/>
    </source>
</evidence>
<feature type="chain" id="PRO_5033103681" description="Endoglucanase" evidence="11">
    <location>
        <begin position="18"/>
        <end position="974"/>
    </location>
</feature>
<keyword evidence="4" id="KW-0547">Nucleotide-binding</keyword>
<dbReference type="InterPro" id="IPR012341">
    <property type="entry name" value="6hp_glycosidase-like_sf"/>
</dbReference>
<evidence type="ECO:0000256" key="4">
    <source>
        <dbReference type="ARBA" id="ARBA00022741"/>
    </source>
</evidence>
<dbReference type="PROSITE" id="PS00698">
    <property type="entry name" value="GH9_3"/>
    <property type="match status" value="1"/>
</dbReference>
<organism evidence="14 15">
    <name type="scientific">Mytilus galloprovincialis</name>
    <name type="common">Mediterranean mussel</name>
    <dbReference type="NCBI Taxonomy" id="29158"/>
    <lineage>
        <taxon>Eukaryota</taxon>
        <taxon>Metazoa</taxon>
        <taxon>Spiralia</taxon>
        <taxon>Lophotrochozoa</taxon>
        <taxon>Mollusca</taxon>
        <taxon>Bivalvia</taxon>
        <taxon>Autobranchia</taxon>
        <taxon>Pteriomorphia</taxon>
        <taxon>Mytilida</taxon>
        <taxon>Mytiloidea</taxon>
        <taxon>Mytilidae</taxon>
        <taxon>Mytilinae</taxon>
        <taxon>Mytilus</taxon>
    </lineage>
</organism>
<dbReference type="GO" id="GO:0008810">
    <property type="term" value="F:cellulase activity"/>
    <property type="evidence" value="ECO:0007669"/>
    <property type="project" value="UniProtKB-EC"/>
</dbReference>
<gene>
    <name evidence="14" type="ORF">MGAL_10B084085</name>
</gene>
<evidence type="ECO:0000259" key="13">
    <source>
        <dbReference type="Pfam" id="PF00759"/>
    </source>
</evidence>
<keyword evidence="11" id="KW-0732">Signal</keyword>
<evidence type="ECO:0000256" key="6">
    <source>
        <dbReference type="ARBA" id="ARBA00023001"/>
    </source>
</evidence>
<dbReference type="GO" id="GO:0140662">
    <property type="term" value="F:ATP-dependent protein folding chaperone"/>
    <property type="evidence" value="ECO:0007669"/>
    <property type="project" value="InterPro"/>
</dbReference>
<dbReference type="InterPro" id="IPR008965">
    <property type="entry name" value="CBM2/CBM3_carb-bd_dom_sf"/>
</dbReference>
<feature type="signal peptide" evidence="11">
    <location>
        <begin position="1"/>
        <end position="17"/>
    </location>
</feature>
<reference evidence="14" key="1">
    <citation type="submission" date="2018-11" db="EMBL/GenBank/DDBJ databases">
        <authorList>
            <person name="Alioto T."/>
            <person name="Alioto T."/>
        </authorList>
    </citation>
    <scope>NUCLEOTIDE SEQUENCE</scope>
</reference>
<comment type="caution">
    <text evidence="14">The sequence shown here is derived from an EMBL/GenBank/DDBJ whole genome shotgun (WGS) entry which is preliminary data.</text>
</comment>
<feature type="region of interest" description="Disordered" evidence="12">
    <location>
        <begin position="945"/>
        <end position="974"/>
    </location>
</feature>
<feature type="compositionally biased region" description="Basic and acidic residues" evidence="12">
    <location>
        <begin position="945"/>
        <end position="959"/>
    </location>
</feature>
<proteinExistence type="inferred from homology"/>
<dbReference type="InterPro" id="IPR013126">
    <property type="entry name" value="Hsp_70_fam"/>
</dbReference>
<evidence type="ECO:0000256" key="1">
    <source>
        <dbReference type="ARBA" id="ARBA00000966"/>
    </source>
</evidence>
<dbReference type="InterPro" id="IPR033126">
    <property type="entry name" value="Glyco_hydro_9_Asp/Glu_AS"/>
</dbReference>
<evidence type="ECO:0000256" key="2">
    <source>
        <dbReference type="ARBA" id="ARBA00007072"/>
    </source>
</evidence>
<dbReference type="FunFam" id="2.60.34.10:FF:000002">
    <property type="entry name" value="Heat shock 70 kDa"/>
    <property type="match status" value="1"/>
</dbReference>
<dbReference type="InterPro" id="IPR008928">
    <property type="entry name" value="6-hairpin_glycosidase_sf"/>
</dbReference>
<evidence type="ECO:0000256" key="7">
    <source>
        <dbReference type="ARBA" id="ARBA00023277"/>
    </source>
</evidence>
<feature type="compositionally biased region" description="Polar residues" evidence="12">
    <location>
        <begin position="960"/>
        <end position="974"/>
    </location>
</feature>
<dbReference type="InterPro" id="IPR029047">
    <property type="entry name" value="HSP70_peptide-bd_sf"/>
</dbReference>
<dbReference type="InterPro" id="IPR018181">
    <property type="entry name" value="Heat_shock_70_CS"/>
</dbReference>
<dbReference type="GO" id="GO:0005524">
    <property type="term" value="F:ATP binding"/>
    <property type="evidence" value="ECO:0007669"/>
    <property type="project" value="UniProtKB-KW"/>
</dbReference>
<evidence type="ECO:0000256" key="9">
    <source>
        <dbReference type="PROSITE-ProRule" id="PRU10059"/>
    </source>
</evidence>
<keyword evidence="7 9" id="KW-0119">Carbohydrate metabolism</keyword>
<dbReference type="Pfam" id="PF00759">
    <property type="entry name" value="Glyco_hydro_9"/>
    <property type="match status" value="1"/>
</dbReference>
<feature type="active site" evidence="10">
    <location>
        <position position="546"/>
    </location>
</feature>
<evidence type="ECO:0000256" key="10">
    <source>
        <dbReference type="PROSITE-ProRule" id="PRU10060"/>
    </source>
</evidence>
<dbReference type="PROSITE" id="PS00592">
    <property type="entry name" value="GH9_2"/>
    <property type="match status" value="1"/>
</dbReference>
<evidence type="ECO:0000313" key="14">
    <source>
        <dbReference type="EMBL" id="VDI07029.1"/>
    </source>
</evidence>
<dbReference type="FunFam" id="3.30.420.40:FF:000135">
    <property type="entry name" value="Heat shock cognate 71 kDa protein"/>
    <property type="match status" value="1"/>
</dbReference>
<dbReference type="PROSITE" id="PS01036">
    <property type="entry name" value="HSP70_3"/>
    <property type="match status" value="1"/>
</dbReference>
<feature type="domain" description="Glycoside hydrolase family 9" evidence="13">
    <location>
        <begin position="137"/>
        <end position="558"/>
    </location>
</feature>
<dbReference type="SUPFAM" id="SSF53067">
    <property type="entry name" value="Actin-like ATPase domain"/>
    <property type="match status" value="1"/>
</dbReference>
<dbReference type="SUPFAM" id="SSF100920">
    <property type="entry name" value="Heat shock protein 70kD (HSP70), peptide-binding domain"/>
    <property type="match status" value="1"/>
</dbReference>
<dbReference type="PROSITE" id="PS00329">
    <property type="entry name" value="HSP70_2"/>
    <property type="match status" value="1"/>
</dbReference>
<evidence type="ECO:0000256" key="11">
    <source>
        <dbReference type="RuleBase" id="RU361166"/>
    </source>
</evidence>
<feature type="active site" evidence="10">
    <location>
        <position position="537"/>
    </location>
</feature>
<evidence type="ECO:0000256" key="12">
    <source>
        <dbReference type="SAM" id="MobiDB-lite"/>
    </source>
</evidence>
<feature type="active site" evidence="9">
    <location>
        <position position="493"/>
    </location>
</feature>
<dbReference type="EC" id="3.2.1.4" evidence="11"/>
<dbReference type="Gene3D" id="2.60.34.10">
    <property type="entry name" value="Substrate Binding Domain Of DNAk, Chain A, domain 1"/>
    <property type="match status" value="1"/>
</dbReference>
<dbReference type="GO" id="GO:0030245">
    <property type="term" value="P:cellulose catabolic process"/>
    <property type="evidence" value="ECO:0007669"/>
    <property type="project" value="UniProtKB-KW"/>
</dbReference>
<keyword evidence="9 11" id="KW-0326">Glycosidase</keyword>
<dbReference type="Gene3D" id="1.50.10.10">
    <property type="match status" value="1"/>
</dbReference>
<dbReference type="EMBL" id="UYJE01001994">
    <property type="protein sequence ID" value="VDI07029.1"/>
    <property type="molecule type" value="Genomic_DNA"/>
</dbReference>
<dbReference type="Pfam" id="PF00012">
    <property type="entry name" value="HSP70"/>
    <property type="match status" value="1"/>
</dbReference>
<comment type="catalytic activity">
    <reaction evidence="1 11">
        <text>Endohydrolysis of (1-&gt;4)-beta-D-glucosidic linkages in cellulose, lichenin and cereal beta-D-glucans.</text>
        <dbReference type="EC" id="3.2.1.4"/>
    </reaction>
</comment>
<dbReference type="FunFam" id="3.30.420.40:FF:000172">
    <property type="entry name" value="Heat shock 70 kDa protein"/>
    <property type="match status" value="1"/>
</dbReference>
<dbReference type="InterPro" id="IPR043129">
    <property type="entry name" value="ATPase_NBD"/>
</dbReference>